<name>A0A4Q2EHP4_9ACTN</name>
<protein>
    <submittedName>
        <fullName evidence="2">Uncharacterized protein</fullName>
    </submittedName>
</protein>
<keyword evidence="1" id="KW-1133">Transmembrane helix</keyword>
<feature type="transmembrane region" description="Helical" evidence="1">
    <location>
        <begin position="6"/>
        <end position="25"/>
    </location>
</feature>
<keyword evidence="1" id="KW-0472">Membrane</keyword>
<dbReference type="AlphaFoldDB" id="A0A4Q2EHP4"/>
<dbReference type="OrthoDB" id="3729402at2"/>
<gene>
    <name evidence="2" type="ORF">C1706_04415</name>
</gene>
<organism evidence="2 3">
    <name type="scientific">Propioniciclava flava</name>
    <dbReference type="NCBI Taxonomy" id="2072026"/>
    <lineage>
        <taxon>Bacteria</taxon>
        <taxon>Bacillati</taxon>
        <taxon>Actinomycetota</taxon>
        <taxon>Actinomycetes</taxon>
        <taxon>Propionibacteriales</taxon>
        <taxon>Propionibacteriaceae</taxon>
        <taxon>Propioniciclava</taxon>
    </lineage>
</organism>
<dbReference type="InterPro" id="IPR027409">
    <property type="entry name" value="GroEL-like_apical_dom_sf"/>
</dbReference>
<comment type="caution">
    <text evidence="2">The sequence shown here is derived from an EMBL/GenBank/DDBJ whole genome shotgun (WGS) entry which is preliminary data.</text>
</comment>
<dbReference type="EMBL" id="PPCV01000002">
    <property type="protein sequence ID" value="RXW33100.1"/>
    <property type="molecule type" value="Genomic_DNA"/>
</dbReference>
<sequence length="215" mass="22520">MIIPPLWGIPVVLVVGIAVVWYGWWADRRATARATAGYTPQSEIDAATHGHAPDAEHLLAVLARLSDAVSVPTGAAGTVLTASVPPGHVGPPSLEGRIAVAEHPLVLLADADLNDPVALVPALRHARDEDRPLVLVAHTLGAAVLDTLDANARTGRIITVPLTASSEVIAQLSELTCALPLTEQDWRAGWLPSGAWGSAEAWVADAQRSWIVLPA</sequence>
<reference evidence="2 3" key="1">
    <citation type="submission" date="2018-01" db="EMBL/GenBank/DDBJ databases">
        <title>Lactibacter flavus gen. nov., sp. nov., a novel bacterium of the family Propionibacteriaceae isolated from raw milk and dairy products.</title>
        <authorList>
            <person name="Wenning M."/>
            <person name="Breitenwieser F."/>
            <person name="Huptas C."/>
            <person name="von Neubeck M."/>
            <person name="Busse H.-J."/>
            <person name="Scherer S."/>
        </authorList>
    </citation>
    <scope>NUCLEOTIDE SEQUENCE [LARGE SCALE GENOMIC DNA]</scope>
    <source>
        <strain evidence="2 3">VG341</strain>
    </source>
</reference>
<keyword evidence="1" id="KW-0812">Transmembrane</keyword>
<dbReference type="Gene3D" id="3.50.7.10">
    <property type="entry name" value="GroEL"/>
    <property type="match status" value="1"/>
</dbReference>
<dbReference type="Proteomes" id="UP000290624">
    <property type="component" value="Unassembled WGS sequence"/>
</dbReference>
<evidence type="ECO:0000256" key="1">
    <source>
        <dbReference type="SAM" id="Phobius"/>
    </source>
</evidence>
<dbReference type="RefSeq" id="WP_129458003.1">
    <property type="nucleotide sequence ID" value="NZ_PPCV01000002.1"/>
</dbReference>
<accession>A0A4Q2EHP4</accession>
<evidence type="ECO:0000313" key="3">
    <source>
        <dbReference type="Proteomes" id="UP000290624"/>
    </source>
</evidence>
<keyword evidence="3" id="KW-1185">Reference proteome</keyword>
<dbReference type="SUPFAM" id="SSF52029">
    <property type="entry name" value="GroEL apical domain-like"/>
    <property type="match status" value="1"/>
</dbReference>
<proteinExistence type="predicted"/>
<evidence type="ECO:0000313" key="2">
    <source>
        <dbReference type="EMBL" id="RXW33100.1"/>
    </source>
</evidence>